<feature type="domain" description="Aminoacyl-tRNA synthetase class Ia" evidence="10">
    <location>
        <begin position="21"/>
        <end position="100"/>
    </location>
</feature>
<name>A0A158PDY8_ANGCS</name>
<evidence type="ECO:0000256" key="4">
    <source>
        <dbReference type="ARBA" id="ARBA00022741"/>
    </source>
</evidence>
<dbReference type="PANTHER" id="PTHR45794">
    <property type="entry name" value="LEUCYL-TRNA SYNTHETASE"/>
    <property type="match status" value="1"/>
</dbReference>
<dbReference type="InterPro" id="IPR002300">
    <property type="entry name" value="aa-tRNA-synth_Ia"/>
</dbReference>
<organism evidence="13">
    <name type="scientific">Angiostrongylus costaricensis</name>
    <name type="common">Nematode worm</name>
    <dbReference type="NCBI Taxonomy" id="334426"/>
    <lineage>
        <taxon>Eukaryota</taxon>
        <taxon>Metazoa</taxon>
        <taxon>Ecdysozoa</taxon>
        <taxon>Nematoda</taxon>
        <taxon>Chromadorea</taxon>
        <taxon>Rhabditida</taxon>
        <taxon>Rhabditina</taxon>
        <taxon>Rhabditomorpha</taxon>
        <taxon>Strongyloidea</taxon>
        <taxon>Metastrongylidae</taxon>
        <taxon>Angiostrongylus</taxon>
    </lineage>
</organism>
<feature type="domain" description="Leucine--tRNA ligase ubiquitin-like" evidence="11">
    <location>
        <begin position="983"/>
        <end position="1063"/>
    </location>
</feature>
<evidence type="ECO:0000256" key="3">
    <source>
        <dbReference type="ARBA" id="ARBA00022598"/>
    </source>
</evidence>
<dbReference type="FunFam" id="3.40.50.620:FF:000326">
    <property type="entry name" value="Leucine--tRNA ligase, cytoplasmic"/>
    <property type="match status" value="1"/>
</dbReference>
<dbReference type="GO" id="GO:0005524">
    <property type="term" value="F:ATP binding"/>
    <property type="evidence" value="ECO:0007669"/>
    <property type="project" value="UniProtKB-KW"/>
</dbReference>
<dbReference type="NCBIfam" id="TIGR00395">
    <property type="entry name" value="leuS_arch"/>
    <property type="match status" value="1"/>
</dbReference>
<dbReference type="Pfam" id="PF22947">
    <property type="entry name" value="ULD_3"/>
    <property type="match status" value="1"/>
</dbReference>
<proteinExistence type="inferred from homology"/>
<dbReference type="InterPro" id="IPR014729">
    <property type="entry name" value="Rossmann-like_a/b/a_fold"/>
</dbReference>
<accession>A0A158PDY8</accession>
<evidence type="ECO:0000259" key="10">
    <source>
        <dbReference type="Pfam" id="PF00133"/>
    </source>
</evidence>
<dbReference type="InterPro" id="IPR004493">
    <property type="entry name" value="Leu-tRNA-synth_Ia_arc/euk"/>
</dbReference>
<evidence type="ECO:0000256" key="6">
    <source>
        <dbReference type="ARBA" id="ARBA00022917"/>
    </source>
</evidence>
<dbReference type="AlphaFoldDB" id="A0A158PDY8"/>
<feature type="domain" description="Leucine--tRNA ligase RagD-binding" evidence="12">
    <location>
        <begin position="856"/>
        <end position="928"/>
    </location>
</feature>
<reference evidence="13" key="1">
    <citation type="submission" date="2016-04" db="UniProtKB">
        <authorList>
            <consortium name="WormBaseParasite"/>
        </authorList>
    </citation>
    <scope>IDENTIFICATION</scope>
</reference>
<dbReference type="InterPro" id="IPR001412">
    <property type="entry name" value="aa-tRNA-synth_I_CS"/>
</dbReference>
<dbReference type="PANTHER" id="PTHR45794:SF1">
    <property type="entry name" value="LEUCINE--TRNA LIGASE, CYTOPLASMIC"/>
    <property type="match status" value="1"/>
</dbReference>
<dbReference type="GO" id="GO:0002161">
    <property type="term" value="F:aminoacyl-tRNA deacylase activity"/>
    <property type="evidence" value="ECO:0007669"/>
    <property type="project" value="InterPro"/>
</dbReference>
<dbReference type="SUPFAM" id="SSF50677">
    <property type="entry name" value="ValRS/IleRS/LeuRS editing domain"/>
    <property type="match status" value="1"/>
</dbReference>
<dbReference type="SUPFAM" id="SSF52374">
    <property type="entry name" value="Nucleotidylyl transferase"/>
    <property type="match status" value="1"/>
</dbReference>
<evidence type="ECO:0000256" key="8">
    <source>
        <dbReference type="ARBA" id="ARBA00030520"/>
    </source>
</evidence>
<dbReference type="GO" id="GO:0006429">
    <property type="term" value="P:leucyl-tRNA aminoacylation"/>
    <property type="evidence" value="ECO:0007669"/>
    <property type="project" value="InterPro"/>
</dbReference>
<evidence type="ECO:0000256" key="9">
    <source>
        <dbReference type="RuleBase" id="RU363035"/>
    </source>
</evidence>
<dbReference type="InterPro" id="IPR009080">
    <property type="entry name" value="tRNAsynth_Ia_anticodon-bd"/>
</dbReference>
<evidence type="ECO:0000259" key="12">
    <source>
        <dbReference type="Pfam" id="PF24810"/>
    </source>
</evidence>
<evidence type="ECO:0000256" key="2">
    <source>
        <dbReference type="ARBA" id="ARBA00013164"/>
    </source>
</evidence>
<keyword evidence="6 9" id="KW-0648">Protein biosynthesis</keyword>
<dbReference type="EC" id="6.1.1.4" evidence="2"/>
<keyword evidence="3 9" id="KW-0436">Ligase</keyword>
<evidence type="ECO:0000256" key="1">
    <source>
        <dbReference type="ARBA" id="ARBA00005594"/>
    </source>
</evidence>
<evidence type="ECO:0000259" key="11">
    <source>
        <dbReference type="Pfam" id="PF22947"/>
    </source>
</evidence>
<dbReference type="SUPFAM" id="SSF47323">
    <property type="entry name" value="Anticodon-binding domain of a subclass of class I aminoacyl-tRNA synthetases"/>
    <property type="match status" value="1"/>
</dbReference>
<dbReference type="PROSITE" id="PS00178">
    <property type="entry name" value="AA_TRNA_LIGASE_I"/>
    <property type="match status" value="1"/>
</dbReference>
<keyword evidence="5 9" id="KW-0067">ATP-binding</keyword>
<keyword evidence="4 9" id="KW-0547">Nucleotide-binding</keyword>
<dbReference type="Pfam" id="PF24810">
    <property type="entry name" value="RBD_LARS1"/>
    <property type="match status" value="1"/>
</dbReference>
<dbReference type="OMA" id="KPTCLME"/>
<evidence type="ECO:0000256" key="5">
    <source>
        <dbReference type="ARBA" id="ARBA00022840"/>
    </source>
</evidence>
<dbReference type="FunFam" id="3.90.740.10:FF:000001">
    <property type="entry name" value="Leucine--tRNA ligase, cytoplasmic"/>
    <property type="match status" value="1"/>
</dbReference>
<dbReference type="InterPro" id="IPR009008">
    <property type="entry name" value="Val/Leu/Ile-tRNA-synth_edit"/>
</dbReference>
<protein>
    <recommendedName>
        <fullName evidence="2">leucine--tRNA ligase</fullName>
        <ecNumber evidence="2">6.1.1.4</ecNumber>
    </recommendedName>
    <alternativeName>
        <fullName evidence="8">Leucyl-tRNA synthetase</fullName>
    </alternativeName>
</protein>
<comment type="similarity">
    <text evidence="1 9">Belongs to the class-I aminoacyl-tRNA synthetase family.</text>
</comment>
<dbReference type="Pfam" id="PF00133">
    <property type="entry name" value="tRNA-synt_1"/>
    <property type="match status" value="2"/>
</dbReference>
<dbReference type="InterPro" id="IPR055416">
    <property type="entry name" value="RBD_LARS1"/>
</dbReference>
<dbReference type="InterPro" id="IPR054509">
    <property type="entry name" value="LARS1_ULD"/>
</dbReference>
<evidence type="ECO:0000256" key="7">
    <source>
        <dbReference type="ARBA" id="ARBA00023146"/>
    </source>
</evidence>
<dbReference type="Gene3D" id="3.90.740.10">
    <property type="entry name" value="Valyl/Leucyl/Isoleucyl-tRNA synthetase, editing domain"/>
    <property type="match status" value="1"/>
</dbReference>
<dbReference type="GO" id="GO:0004823">
    <property type="term" value="F:leucine-tRNA ligase activity"/>
    <property type="evidence" value="ECO:0007669"/>
    <property type="project" value="UniProtKB-EC"/>
</dbReference>
<dbReference type="WBParaSite" id="ACOC_0000128901-mRNA-1">
    <property type="protein sequence ID" value="ACOC_0000128901-mRNA-1"/>
    <property type="gene ID" value="ACOC_0000128901"/>
</dbReference>
<feature type="domain" description="Aminoacyl-tRNA synthetase class Ia" evidence="10">
    <location>
        <begin position="186"/>
        <end position="756"/>
    </location>
</feature>
<evidence type="ECO:0000313" key="13">
    <source>
        <dbReference type="WBParaSite" id="ACOC_0000128901-mRNA-1"/>
    </source>
</evidence>
<sequence>LAKIRGERKKVARLLEKEVEIQKLWENAKVFEQDASDANSAKYLTTFPYPYMNGRLHLGHTFTLSKCEFAVGYQRLMGKKCLFPFGFHCTGMPIRACADKLKREMENFGYPPRFPIEYEEMPKEDVSSINEITKDKSKGKKSKLVAKTDSSKYQWQIMESLGLTDEEIKKFSNTDYWLDYFPPLCISDLKRMGVKVDWRRSFITTDVNPYYDSFVRWQFEKLRAAKKIEFGKRYTIYSPKDGQPCMDHDRSTGEGVSPQEYTLIQLQILDPKPAVIAHVTLPVYLVAATLRPETMYGQTNCYIHPEIHYSVFYAGEKEDVIFIATARAARNMSYQGLTAKNGVVQYVEGLEKVPGRAFLGAALSAPLTTYPKVYALPMLTIKDDKGTGVVTSVPSDSPDDFAALADLKKKKPLREKYGITDDMVLPFEPVPIIEIKGLGNLAAVEMCHRLNIESQNEKDKLEEAKKEVYLKGFYDGVMLVGKYVGQKTADVKKKIQEELLQEGLAKKYVEPEKKVISRSGDECVVALCDQWYLNYGQQEWKAAAKEALAQLNTYNEEVRRNFEATVDWLHEHACSRSYGLGTKLPWDPQYLIESLSDSTIYNAYYTVAHLLQQGSLDGSVVGPAGIRAEQLTEAVWDYVFLGTSFNEATIVIPEEKLRALRKEFLYWYPIDMRASGKDLIQNHLTYLLFNHVAIWPNQRELWPKSIRANGHLLLNNDKMSKNTGNFMTLIDGIETFSADGMRLSLADAGDAIEDANFVFAMADAAVLRLYNLIDWVKEMRSRWSEKSEHIWQILGKDDLIVNSKWPETVSVDETLCKAADFMREVLTDFRARIKNVMSSKKKNAFAVQPTEAVIYVAKEFPTWQKTVLEMLEKQAKENNGVLPDNKTIAHFIGSESSLKKFAKKAMPFVQMVKEQYEQKGPVALASACPFDQAAILLENREYIENSLELDRFSIKYTDEIDVAPIISETVVPGSPLMHFLPPKETINLVARNVNVANGLFDITVPVANGDSVAVVVRKLRRLNKSIKPRFTVTLWRYRDSIGGDRTLINSNEPLTINERLEEHGE</sequence>
<keyword evidence="7 9" id="KW-0030">Aminoacyl-tRNA synthetase</keyword>
<dbReference type="Gene3D" id="3.40.50.620">
    <property type="entry name" value="HUPs"/>
    <property type="match status" value="1"/>
</dbReference>